<comment type="caution">
    <text evidence="1">The sequence shown here is derived from an EMBL/GenBank/DDBJ whole genome shotgun (WGS) entry which is preliminary data.</text>
</comment>
<proteinExistence type="predicted"/>
<dbReference type="AlphaFoldDB" id="X0XVH5"/>
<organism evidence="1">
    <name type="scientific">marine sediment metagenome</name>
    <dbReference type="NCBI Taxonomy" id="412755"/>
    <lineage>
        <taxon>unclassified sequences</taxon>
        <taxon>metagenomes</taxon>
        <taxon>ecological metagenomes</taxon>
    </lineage>
</organism>
<accession>X0XVH5</accession>
<evidence type="ECO:0000313" key="1">
    <source>
        <dbReference type="EMBL" id="GAG47319.1"/>
    </source>
</evidence>
<name>X0XVH5_9ZZZZ</name>
<gene>
    <name evidence="1" type="ORF">S01H1_75142</name>
</gene>
<protein>
    <submittedName>
        <fullName evidence="1">Uncharacterized protein</fullName>
    </submittedName>
</protein>
<reference evidence="1" key="1">
    <citation type="journal article" date="2014" name="Front. Microbiol.">
        <title>High frequency of phylogenetically diverse reductive dehalogenase-homologous genes in deep subseafloor sedimentary metagenomes.</title>
        <authorList>
            <person name="Kawai M."/>
            <person name="Futagami T."/>
            <person name="Toyoda A."/>
            <person name="Takaki Y."/>
            <person name="Nishi S."/>
            <person name="Hori S."/>
            <person name="Arai W."/>
            <person name="Tsubouchi T."/>
            <person name="Morono Y."/>
            <person name="Uchiyama I."/>
            <person name="Ito T."/>
            <person name="Fujiyama A."/>
            <person name="Inagaki F."/>
            <person name="Takami H."/>
        </authorList>
    </citation>
    <scope>NUCLEOTIDE SEQUENCE</scope>
    <source>
        <strain evidence="1">Expedition CK06-06</strain>
    </source>
</reference>
<sequence length="73" mass="8492">MNEGWNEVGISGGSHLERMVEMYQELGFEVRLEQITPEDRECAKCYEETGETPYRVYVRSKEDARETAEGSER</sequence>
<dbReference type="EMBL" id="BARS01050316">
    <property type="protein sequence ID" value="GAG47319.1"/>
    <property type="molecule type" value="Genomic_DNA"/>
</dbReference>